<evidence type="ECO:0000313" key="3">
    <source>
        <dbReference type="EMBL" id="CAH0545950.1"/>
    </source>
</evidence>
<dbReference type="InterPro" id="IPR011666">
    <property type="entry name" value="DUF1604"/>
</dbReference>
<feature type="region of interest" description="Disordered" evidence="1">
    <location>
        <begin position="354"/>
        <end position="390"/>
    </location>
</feature>
<dbReference type="PANTHER" id="PTHR13384:SF19">
    <property type="entry name" value="G PATCH DOMAIN-CONTAINING PROTEIN 1"/>
    <property type="match status" value="1"/>
</dbReference>
<dbReference type="GO" id="GO:0003723">
    <property type="term" value="F:RNA binding"/>
    <property type="evidence" value="ECO:0007669"/>
    <property type="project" value="TreeGrafter"/>
</dbReference>
<dbReference type="EMBL" id="OV121132">
    <property type="protein sequence ID" value="CAH0545950.1"/>
    <property type="molecule type" value="Genomic_DNA"/>
</dbReference>
<feature type="compositionally biased region" description="Basic and acidic residues" evidence="1">
    <location>
        <begin position="924"/>
        <end position="933"/>
    </location>
</feature>
<feature type="compositionally biased region" description="Polar residues" evidence="1">
    <location>
        <begin position="674"/>
        <end position="686"/>
    </location>
</feature>
<feature type="compositionally biased region" description="Basic and acidic residues" evidence="1">
    <location>
        <begin position="655"/>
        <end position="669"/>
    </location>
</feature>
<feature type="region of interest" description="Disordered" evidence="1">
    <location>
        <begin position="870"/>
        <end position="980"/>
    </location>
</feature>
<feature type="domain" description="G patch" evidence="2">
    <location>
        <begin position="32"/>
        <end position="114"/>
    </location>
</feature>
<feature type="compositionally biased region" description="Basic and acidic residues" evidence="1">
    <location>
        <begin position="376"/>
        <end position="389"/>
    </location>
</feature>
<feature type="region of interest" description="Disordered" evidence="1">
    <location>
        <begin position="70"/>
        <end position="97"/>
    </location>
</feature>
<feature type="region of interest" description="Disordered" evidence="1">
    <location>
        <begin position="556"/>
        <end position="581"/>
    </location>
</feature>
<feature type="compositionally biased region" description="Basic and acidic residues" evidence="1">
    <location>
        <begin position="731"/>
        <end position="744"/>
    </location>
</feature>
<evidence type="ECO:0000256" key="1">
    <source>
        <dbReference type="SAM" id="MobiDB-lite"/>
    </source>
</evidence>
<feature type="region of interest" description="Disordered" evidence="1">
    <location>
        <begin position="611"/>
        <end position="708"/>
    </location>
</feature>
<dbReference type="Proteomes" id="UP001154078">
    <property type="component" value="Chromosome 1"/>
</dbReference>
<keyword evidence="4" id="KW-1185">Reference proteome</keyword>
<feature type="compositionally biased region" description="Basic and acidic residues" evidence="1">
    <location>
        <begin position="611"/>
        <end position="623"/>
    </location>
</feature>
<dbReference type="OrthoDB" id="20507at2759"/>
<sequence>MSSESEEENFCFLGKPLQPYDEDAFPKKKPITIEEQVATDEHGRRRFHGAFTGGFSAGFYNTVGSLEGWTPSEFKSTRQDKAQNLRQRPEDFMDDEDIGEYGIAPQTVKATKEYNTSKKRHRKAFADGPIPGEPVLHTLLTSGNETVGYLLLKNIGVQDKISINSTEQQGESLRTYGCEIPKTVEISTAKTKQYEIPAIYREFLTTPKANSFGLGYTGLDRSHINLFQSSNLVIRGKNNEKMTISGRAFGVGAFEEEDEDIYMKEDMSKYDFELTREKKKLKDTSGAANLIFDLFVKSKTPLVVKKVYPPPSIPHSFTGKHKVKKSRFEPIVEETPSTSRKDITPAVRAKYLGEPENESVTESQPILPTQQVVKPKKPEPKKEEPKSKPDLATSLMFDRFVSASKPENASDILAPVERSETTHGTEEMRGAARMKMFGPLTRITSDFYPCPLLCKRFNVPEPLLDKSELQRDRKRTKNLIFEYQKHAESNADLKPGVSMMKQDPETPEIEEADTNQKQNDEEAVKEEDAPPIEDPPKDITDKLDVDKNIDLFKAVFLSSSESESDEEDSKEEGKKKEEEMKANVLSEEFLPKIKPLKEGILSNVPKFIFSKPREKVEEKPAKEGDDDLYGPKIPAKLEHVEKSVVVESSGDEDQWIEKDCKEKKKKSEPENESVTESQPILPTQQVIKPKKPEPKKEEPKSKPDLATSLMFDRFVSASKPENASDILAPVERSETTHGTEEMRGAARMKMFGPLTRITSDFYPCPLLCKRFNVPEPLLDKSELQRDRKRTKNLIFEYQKHAENNADLKPGVSMMKQDPETPEIEESDTNQKQNDEEAVKEEDAPPIEDPPKDITDKLDVDKNIDLFKAVFLSSSESESDEEDSKEEGKKKEEEMKANVLKPREKVEEKPAKEGDDDLYGPKIPAKLEHVEKSVVVESSGDEDQWIEKGCKEKKKKSKHKKERKHKKDKEKHKKKHKKDKH</sequence>
<evidence type="ECO:0000313" key="4">
    <source>
        <dbReference type="Proteomes" id="UP001154078"/>
    </source>
</evidence>
<feature type="compositionally biased region" description="Polar residues" evidence="1">
    <location>
        <begin position="358"/>
        <end position="372"/>
    </location>
</feature>
<feature type="region of interest" description="Disordered" evidence="1">
    <location>
        <begin position="794"/>
        <end position="858"/>
    </location>
</feature>
<reference evidence="3" key="1">
    <citation type="submission" date="2021-12" db="EMBL/GenBank/DDBJ databases">
        <authorList>
            <person name="King R."/>
        </authorList>
    </citation>
    <scope>NUCLEOTIDE SEQUENCE</scope>
</reference>
<feature type="compositionally biased region" description="Basic and acidic residues" evidence="1">
    <location>
        <begin position="885"/>
        <end position="912"/>
    </location>
</feature>
<feature type="compositionally biased region" description="Basic and acidic residues" evidence="1">
    <location>
        <begin position="635"/>
        <end position="644"/>
    </location>
</feature>
<name>A0A9P0AQF5_BRAAE</name>
<feature type="compositionally biased region" description="Basic residues" evidence="1">
    <location>
        <begin position="950"/>
        <end position="980"/>
    </location>
</feature>
<feature type="compositionally biased region" description="Basic and acidic residues" evidence="1">
    <location>
        <begin position="571"/>
        <end position="581"/>
    </location>
</feature>
<feature type="region of interest" description="Disordered" evidence="1">
    <location>
        <begin position="722"/>
        <end position="744"/>
    </location>
</feature>
<evidence type="ECO:0000259" key="2">
    <source>
        <dbReference type="Pfam" id="PF07713"/>
    </source>
</evidence>
<feature type="compositionally biased region" description="Basic and acidic residues" evidence="1">
    <location>
        <begin position="832"/>
        <end position="858"/>
    </location>
</feature>
<proteinExistence type="predicted"/>
<organism evidence="3 4">
    <name type="scientific">Brassicogethes aeneus</name>
    <name type="common">Rape pollen beetle</name>
    <name type="synonym">Meligethes aeneus</name>
    <dbReference type="NCBI Taxonomy" id="1431903"/>
    <lineage>
        <taxon>Eukaryota</taxon>
        <taxon>Metazoa</taxon>
        <taxon>Ecdysozoa</taxon>
        <taxon>Arthropoda</taxon>
        <taxon>Hexapoda</taxon>
        <taxon>Insecta</taxon>
        <taxon>Pterygota</taxon>
        <taxon>Neoptera</taxon>
        <taxon>Endopterygota</taxon>
        <taxon>Coleoptera</taxon>
        <taxon>Polyphaga</taxon>
        <taxon>Cucujiformia</taxon>
        <taxon>Nitidulidae</taxon>
        <taxon>Meligethinae</taxon>
        <taxon>Brassicogethes</taxon>
    </lineage>
</organism>
<dbReference type="PANTHER" id="PTHR13384">
    <property type="entry name" value="G PATCH DOMAIN-CONTAINING PROTEIN 1"/>
    <property type="match status" value="1"/>
</dbReference>
<feature type="compositionally biased region" description="Basic and acidic residues" evidence="1">
    <location>
        <begin position="690"/>
        <end position="703"/>
    </location>
</feature>
<dbReference type="AlphaFoldDB" id="A0A9P0AQF5"/>
<accession>A0A9P0AQF5</accession>
<protein>
    <recommendedName>
        <fullName evidence="2">G patch domain-containing protein</fullName>
    </recommendedName>
</protein>
<feature type="compositionally biased region" description="Basic and acidic residues" evidence="1">
    <location>
        <begin position="75"/>
        <end position="91"/>
    </location>
</feature>
<gene>
    <name evidence="3" type="ORF">MELIAE_LOCUS220</name>
</gene>
<feature type="compositionally biased region" description="Basic and acidic residues" evidence="1">
    <location>
        <begin position="518"/>
        <end position="543"/>
    </location>
</feature>
<feature type="region of interest" description="Disordered" evidence="1">
    <location>
        <begin position="490"/>
        <end position="543"/>
    </location>
</feature>
<dbReference type="GO" id="GO:0005634">
    <property type="term" value="C:nucleus"/>
    <property type="evidence" value="ECO:0007669"/>
    <property type="project" value="TreeGrafter"/>
</dbReference>
<dbReference type="Pfam" id="PF07713">
    <property type="entry name" value="DUF1604"/>
    <property type="match status" value="1"/>
</dbReference>
<dbReference type="GO" id="GO:0006397">
    <property type="term" value="P:mRNA processing"/>
    <property type="evidence" value="ECO:0007669"/>
    <property type="project" value="InterPro"/>
</dbReference>